<dbReference type="EMBL" id="QXFI01000035">
    <property type="protein sequence ID" value="RIV42417.1"/>
    <property type="molecule type" value="Genomic_DNA"/>
</dbReference>
<dbReference type="InterPro" id="IPR023614">
    <property type="entry name" value="Porin_dom_sf"/>
</dbReference>
<name>A0A3A1NGM3_9FLAO</name>
<proteinExistence type="predicted"/>
<dbReference type="OrthoDB" id="9771991at2"/>
<comment type="caution">
    <text evidence="1">The sequence shown here is derived from an EMBL/GenBank/DDBJ whole genome shotgun (WGS) entry which is preliminary data.</text>
</comment>
<evidence type="ECO:0000313" key="4">
    <source>
        <dbReference type="Proteomes" id="UP000321621"/>
    </source>
</evidence>
<dbReference type="EMBL" id="VNWK01000035">
    <property type="protein sequence ID" value="TXJ91447.1"/>
    <property type="molecule type" value="Genomic_DNA"/>
</dbReference>
<sequence>MILFLFLNSAGTVSVMSQKKSGNEPLRLYLNANGTQWLQFSSYLQLWGRVNENNPGSTVNDELENVTTDISIRRFRLGVSSSPWAKTYVSFQLGVNNLNYLSPRGTSVDLLDAYVQYDFSEYLGIGAGKSAWNGLSRYTSPSSSKLMGYDLTFVALPTLDSTDDLIRKLSLFAKGKIGAFDYRLVLAKPLSVRNSSSFNPEPAEKLARFTDNRPKLQYSGYLKYEFLERESNTSPFHTGTYLGGKKVLNLGAGFTFQADALWSLEDGDERYHDLKLFASDIFLDLPLGSNKQKAITCYLGYFNFNFGPNYIRLLGANNPTNGVRPEMASFNGRGNAFPVSGTGEAVFGQFGYLFPKMGAGGSMGRLQPYLSGQYSEFEGFANSIVQYDLGVNWYFNGHLSKLSFNAQNRPILFDSGNGLAAQDRKWMLVLQYQYRME</sequence>
<protein>
    <recommendedName>
        <fullName evidence="5">Porin</fullName>
    </recommendedName>
</protein>
<evidence type="ECO:0000313" key="1">
    <source>
        <dbReference type="EMBL" id="RIV42417.1"/>
    </source>
</evidence>
<dbReference type="AlphaFoldDB" id="A0A3A1NGM3"/>
<dbReference type="Proteomes" id="UP000321621">
    <property type="component" value="Unassembled WGS sequence"/>
</dbReference>
<dbReference type="RefSeq" id="WP_119648660.1">
    <property type="nucleotide sequence ID" value="NZ_QXFI01000035.1"/>
</dbReference>
<evidence type="ECO:0008006" key="5">
    <source>
        <dbReference type="Google" id="ProtNLM"/>
    </source>
</evidence>
<organism evidence="1 3">
    <name type="scientific">Flagellimonas pelagia</name>
    <dbReference type="NCBI Taxonomy" id="2306998"/>
    <lineage>
        <taxon>Bacteria</taxon>
        <taxon>Pseudomonadati</taxon>
        <taxon>Bacteroidota</taxon>
        <taxon>Flavobacteriia</taxon>
        <taxon>Flavobacteriales</taxon>
        <taxon>Flavobacteriaceae</taxon>
        <taxon>Flagellimonas</taxon>
    </lineage>
</organism>
<dbReference type="Gene3D" id="2.40.160.10">
    <property type="entry name" value="Porin"/>
    <property type="match status" value="1"/>
</dbReference>
<gene>
    <name evidence="1" type="ORF">D2V05_16600</name>
    <name evidence="2" type="ORF">FQ017_16460</name>
</gene>
<reference evidence="2 4" key="2">
    <citation type="submission" date="2019-07" db="EMBL/GenBank/DDBJ databases">
        <title>Draft genome of two Muricauda strains isolated from deep sea.</title>
        <authorList>
            <person name="Sun C."/>
        </authorList>
    </citation>
    <scope>NUCLEOTIDE SEQUENCE [LARGE SCALE GENOMIC DNA]</scope>
    <source>
        <strain evidence="2 4">72</strain>
    </source>
</reference>
<reference evidence="1 3" key="1">
    <citation type="submission" date="2018-08" db="EMBL/GenBank/DDBJ databases">
        <title>Proposal of Muricauda 72 sp.nov. and Muricauda NH166 sp.nov., isolated from seawater.</title>
        <authorList>
            <person name="Cheng H."/>
            <person name="Wu Y.-H."/>
            <person name="Guo L.-L."/>
            <person name="Xu X.-W."/>
        </authorList>
    </citation>
    <scope>NUCLEOTIDE SEQUENCE [LARGE SCALE GENOMIC DNA]</scope>
    <source>
        <strain evidence="1 3">72</strain>
    </source>
</reference>
<keyword evidence="4" id="KW-1185">Reference proteome</keyword>
<evidence type="ECO:0000313" key="2">
    <source>
        <dbReference type="EMBL" id="TXJ91447.1"/>
    </source>
</evidence>
<evidence type="ECO:0000313" key="3">
    <source>
        <dbReference type="Proteomes" id="UP000266691"/>
    </source>
</evidence>
<accession>A0A3A1NGM3</accession>
<dbReference type="Proteomes" id="UP000266691">
    <property type="component" value="Unassembled WGS sequence"/>
</dbReference>